<name>A0AAV7NB54_PLEWA</name>
<accession>A0AAV7NB54</accession>
<gene>
    <name evidence="1" type="ORF">NDU88_000176</name>
</gene>
<comment type="caution">
    <text evidence="1">The sequence shown here is derived from an EMBL/GenBank/DDBJ whole genome shotgun (WGS) entry which is preliminary data.</text>
</comment>
<protein>
    <submittedName>
        <fullName evidence="1">Uncharacterized protein</fullName>
    </submittedName>
</protein>
<reference evidence="1" key="1">
    <citation type="journal article" date="2022" name="bioRxiv">
        <title>Sequencing and chromosome-scale assembly of the giantPleurodeles waltlgenome.</title>
        <authorList>
            <person name="Brown T."/>
            <person name="Elewa A."/>
            <person name="Iarovenko S."/>
            <person name="Subramanian E."/>
            <person name="Araus A.J."/>
            <person name="Petzold A."/>
            <person name="Susuki M."/>
            <person name="Suzuki K.-i.T."/>
            <person name="Hayashi T."/>
            <person name="Toyoda A."/>
            <person name="Oliveira C."/>
            <person name="Osipova E."/>
            <person name="Leigh N.D."/>
            <person name="Simon A."/>
            <person name="Yun M.H."/>
        </authorList>
    </citation>
    <scope>NUCLEOTIDE SEQUENCE</scope>
    <source>
        <strain evidence="1">20211129_DDA</strain>
        <tissue evidence="1">Liver</tissue>
    </source>
</reference>
<dbReference type="Proteomes" id="UP001066276">
    <property type="component" value="Chromosome 8"/>
</dbReference>
<sequence>MGQEPGGWSGSTWVSVSRDGTGAWWVVWKYLGISQQRRDRSLVGGLKVLGYQSAETGQEPGGLEVLGYQSAETGQEPGRPEVLGYQSAEMGQEPGGSKRPRPVQFLFTSTPLPAQHVSVF</sequence>
<evidence type="ECO:0000313" key="1">
    <source>
        <dbReference type="EMBL" id="KAJ1111904.1"/>
    </source>
</evidence>
<proteinExistence type="predicted"/>
<dbReference type="AlphaFoldDB" id="A0AAV7NB54"/>
<evidence type="ECO:0000313" key="2">
    <source>
        <dbReference type="Proteomes" id="UP001066276"/>
    </source>
</evidence>
<dbReference type="EMBL" id="JANPWB010000012">
    <property type="protein sequence ID" value="KAJ1111904.1"/>
    <property type="molecule type" value="Genomic_DNA"/>
</dbReference>
<organism evidence="1 2">
    <name type="scientific">Pleurodeles waltl</name>
    <name type="common">Iberian ribbed newt</name>
    <dbReference type="NCBI Taxonomy" id="8319"/>
    <lineage>
        <taxon>Eukaryota</taxon>
        <taxon>Metazoa</taxon>
        <taxon>Chordata</taxon>
        <taxon>Craniata</taxon>
        <taxon>Vertebrata</taxon>
        <taxon>Euteleostomi</taxon>
        <taxon>Amphibia</taxon>
        <taxon>Batrachia</taxon>
        <taxon>Caudata</taxon>
        <taxon>Salamandroidea</taxon>
        <taxon>Salamandridae</taxon>
        <taxon>Pleurodelinae</taxon>
        <taxon>Pleurodeles</taxon>
    </lineage>
</organism>
<keyword evidence="2" id="KW-1185">Reference proteome</keyword>